<name>A0A0R2Q6M1_9ACTN</name>
<dbReference type="PANTHER" id="PTHR34406:SF1">
    <property type="entry name" value="PROTEIN YCEI"/>
    <property type="match status" value="1"/>
</dbReference>
<dbReference type="Gene3D" id="2.40.128.110">
    <property type="entry name" value="Lipid/polyisoprenoid-binding, YceI-like"/>
    <property type="match status" value="1"/>
</dbReference>
<dbReference type="EMBL" id="LIBJ01000376">
    <property type="protein sequence ID" value="KRO46009.1"/>
    <property type="molecule type" value="Genomic_DNA"/>
</dbReference>
<proteinExistence type="inferred from homology"/>
<organism evidence="3 4">
    <name type="scientific">Acidimicrobiia bacterium BACL6 MAG-120924-bin43</name>
    <dbReference type="NCBI Taxonomy" id="1655583"/>
    <lineage>
        <taxon>Bacteria</taxon>
        <taxon>Bacillati</taxon>
        <taxon>Actinomycetota</taxon>
        <taxon>Acidimicrobiia</taxon>
        <taxon>acIV cluster</taxon>
    </lineage>
</organism>
<dbReference type="InterPro" id="IPR036761">
    <property type="entry name" value="TTHA0802/YceI-like_sf"/>
</dbReference>
<dbReference type="InterPro" id="IPR007372">
    <property type="entry name" value="Lipid/polyisoprenoid-bd_YceI"/>
</dbReference>
<evidence type="ECO:0000313" key="3">
    <source>
        <dbReference type="EMBL" id="KRO46009.1"/>
    </source>
</evidence>
<dbReference type="SMART" id="SM00867">
    <property type="entry name" value="YceI"/>
    <property type="match status" value="1"/>
</dbReference>
<gene>
    <name evidence="3" type="ORF">ABR75_01595</name>
</gene>
<feature type="domain" description="Lipid/polyisoprenoid-binding YceI-like" evidence="2">
    <location>
        <begin position="73"/>
        <end position="239"/>
    </location>
</feature>
<evidence type="ECO:0000313" key="4">
    <source>
        <dbReference type="Proteomes" id="UP000051017"/>
    </source>
</evidence>
<dbReference type="SUPFAM" id="SSF101874">
    <property type="entry name" value="YceI-like"/>
    <property type="match status" value="1"/>
</dbReference>
<sequence length="240" mass="25512">MKPVIRNVLAGAIVVAVGAVAGPWIYINLVKQDAPEALTLEPAVITTVAEAVVETEAETVIEAVVEVSSVNGQWVVAADSVVGYRAKEVIVAQKTEGVGRTSAVTGVLTIADEQVTGAEFTVDMTTLKSDSSRRDRQVNTRILDTATYPTATFVMNEPIDLTAEALAGSDFTATVAGTLTLRGVTKDIEVTLIARLIGDVIEVNGSIELVFAEWSIPDPSLPGITVEDRGQLEFLLRFTR</sequence>
<comment type="similarity">
    <text evidence="1">Belongs to the UPF0312 family.</text>
</comment>
<accession>A0A0R2Q6M1</accession>
<dbReference type="PANTHER" id="PTHR34406">
    <property type="entry name" value="PROTEIN YCEI"/>
    <property type="match status" value="1"/>
</dbReference>
<evidence type="ECO:0000256" key="1">
    <source>
        <dbReference type="ARBA" id="ARBA00008812"/>
    </source>
</evidence>
<dbReference type="AlphaFoldDB" id="A0A0R2Q6M1"/>
<reference evidence="3 4" key="1">
    <citation type="submission" date="2015-10" db="EMBL/GenBank/DDBJ databases">
        <title>Metagenome-Assembled Genomes uncover a global brackish microbiome.</title>
        <authorList>
            <person name="Hugerth L.W."/>
            <person name="Larsson J."/>
            <person name="Alneberg J."/>
            <person name="Lindh M.V."/>
            <person name="Legrand C."/>
            <person name="Pinhassi J."/>
            <person name="Andersson A.F."/>
        </authorList>
    </citation>
    <scope>NUCLEOTIDE SEQUENCE [LARGE SCALE GENOMIC DNA]</scope>
    <source>
        <strain evidence="3">BACL6 MAG-120924-bin43</strain>
    </source>
</reference>
<dbReference type="Proteomes" id="UP000051017">
    <property type="component" value="Unassembled WGS sequence"/>
</dbReference>
<comment type="caution">
    <text evidence="3">The sequence shown here is derived from an EMBL/GenBank/DDBJ whole genome shotgun (WGS) entry which is preliminary data.</text>
</comment>
<dbReference type="Pfam" id="PF04264">
    <property type="entry name" value="YceI"/>
    <property type="match status" value="1"/>
</dbReference>
<evidence type="ECO:0000259" key="2">
    <source>
        <dbReference type="SMART" id="SM00867"/>
    </source>
</evidence>
<protein>
    <recommendedName>
        <fullName evidence="2">Lipid/polyisoprenoid-binding YceI-like domain-containing protein</fullName>
    </recommendedName>
</protein>